<organism evidence="1 2">
    <name type="scientific">Ancylostoma ceylanicum</name>
    <dbReference type="NCBI Taxonomy" id="53326"/>
    <lineage>
        <taxon>Eukaryota</taxon>
        <taxon>Metazoa</taxon>
        <taxon>Ecdysozoa</taxon>
        <taxon>Nematoda</taxon>
        <taxon>Chromadorea</taxon>
        <taxon>Rhabditida</taxon>
        <taxon>Rhabditina</taxon>
        <taxon>Rhabditomorpha</taxon>
        <taxon>Strongyloidea</taxon>
        <taxon>Ancylostomatidae</taxon>
        <taxon>Ancylostomatinae</taxon>
        <taxon>Ancylostoma</taxon>
    </lineage>
</organism>
<keyword evidence="2" id="KW-1185">Reference proteome</keyword>
<dbReference type="EMBL" id="JARK01001364">
    <property type="protein sequence ID" value="EYC18267.1"/>
    <property type="molecule type" value="Genomic_DNA"/>
</dbReference>
<proteinExistence type="predicted"/>
<protein>
    <submittedName>
        <fullName evidence="1">Uncharacterized protein</fullName>
    </submittedName>
</protein>
<name>A0A016UTX1_9BILA</name>
<dbReference type="PROSITE" id="PS50175">
    <property type="entry name" value="ASP_PROT_RETROV"/>
    <property type="match status" value="1"/>
</dbReference>
<comment type="caution">
    <text evidence="1">The sequence shown here is derived from an EMBL/GenBank/DDBJ whole genome shotgun (WGS) entry which is preliminary data.</text>
</comment>
<dbReference type="Proteomes" id="UP000024635">
    <property type="component" value="Unassembled WGS sequence"/>
</dbReference>
<dbReference type="Pfam" id="PF05585">
    <property type="entry name" value="DUF1758"/>
    <property type="match status" value="1"/>
</dbReference>
<dbReference type="GO" id="GO:0004190">
    <property type="term" value="F:aspartic-type endopeptidase activity"/>
    <property type="evidence" value="ECO:0007669"/>
    <property type="project" value="InterPro"/>
</dbReference>
<sequence length="209" mass="23261">MLLDSGVQKSFIKSRYIEGLKLPIVRSRSFTRTGMGELKESFQSNEVLVTLKGLHCFRKLQRLSVHAKEKLTSMVKAAVLSEEDKTFIKDRNISIAQKDNSSSEVSPDLLIGQDLLNTIIDQKAAVLKLPSGLMLSPTIFGYTISGTSQIILSIDREDIHFSTLVVATPIASAKDDYKKDIKHLYELESLGLNISNDSHEAAMIKFMNT</sequence>
<evidence type="ECO:0000313" key="2">
    <source>
        <dbReference type="Proteomes" id="UP000024635"/>
    </source>
</evidence>
<dbReference type="InterPro" id="IPR001995">
    <property type="entry name" value="Peptidase_A2_cat"/>
</dbReference>
<dbReference type="OrthoDB" id="5863279at2759"/>
<accession>A0A016UTX1</accession>
<evidence type="ECO:0000313" key="1">
    <source>
        <dbReference type="EMBL" id="EYC18267.1"/>
    </source>
</evidence>
<dbReference type="AlphaFoldDB" id="A0A016UTX1"/>
<dbReference type="GO" id="GO:0006508">
    <property type="term" value="P:proteolysis"/>
    <property type="evidence" value="ECO:0007669"/>
    <property type="project" value="InterPro"/>
</dbReference>
<reference evidence="2" key="1">
    <citation type="journal article" date="2015" name="Nat. Genet.">
        <title>The genome and transcriptome of the zoonotic hookworm Ancylostoma ceylanicum identify infection-specific gene families.</title>
        <authorList>
            <person name="Schwarz E.M."/>
            <person name="Hu Y."/>
            <person name="Antoshechkin I."/>
            <person name="Miller M.M."/>
            <person name="Sternberg P.W."/>
            <person name="Aroian R.V."/>
        </authorList>
    </citation>
    <scope>NUCLEOTIDE SEQUENCE</scope>
    <source>
        <strain evidence="2">HY135</strain>
    </source>
</reference>
<gene>
    <name evidence="1" type="primary">Acey_s0028.g1768</name>
    <name evidence="1" type="ORF">Y032_0028g1768</name>
</gene>
<dbReference type="InterPro" id="IPR008737">
    <property type="entry name" value="DUF1758"/>
</dbReference>